<dbReference type="Proteomes" id="UP000016491">
    <property type="component" value="Unassembled WGS sequence"/>
</dbReference>
<dbReference type="AlphaFoldDB" id="A0ABC9U2D7"/>
<evidence type="ECO:0008006" key="3">
    <source>
        <dbReference type="Google" id="ProtNLM"/>
    </source>
</evidence>
<accession>A0ABC9U2D7</accession>
<gene>
    <name evidence="1" type="ORF">CLOSYM_00756</name>
</gene>
<proteinExistence type="predicted"/>
<evidence type="ECO:0000313" key="1">
    <source>
        <dbReference type="EMBL" id="ERI79684.1"/>
    </source>
</evidence>
<sequence>MELKKGGISMKKDDFTEEELKALYSGFLDRNCEPAPEAVSEAYTAISKAQEDYLCALEEYQFREVFMYGYELGMKSAEGKG</sequence>
<name>A0ABC9U2D7_CLOSY</name>
<evidence type="ECO:0000313" key="2">
    <source>
        <dbReference type="Proteomes" id="UP000016491"/>
    </source>
</evidence>
<comment type="caution">
    <text evidence="1">The sequence shown here is derived from an EMBL/GenBank/DDBJ whole genome shotgun (WGS) entry which is preliminary data.</text>
</comment>
<organism evidence="1 2">
    <name type="scientific">[Clostridium] symbiosum ATCC 14940</name>
    <dbReference type="NCBI Taxonomy" id="411472"/>
    <lineage>
        <taxon>Bacteria</taxon>
        <taxon>Bacillati</taxon>
        <taxon>Bacillota</taxon>
        <taxon>Clostridia</taxon>
        <taxon>Lachnospirales</taxon>
        <taxon>Lachnospiraceae</taxon>
        <taxon>Otoolea</taxon>
    </lineage>
</organism>
<protein>
    <recommendedName>
        <fullName evidence="3">Toxin-antitoxin system, antitoxin component, ribbon-helix-helix domain protein</fullName>
    </recommendedName>
</protein>
<reference evidence="1 2" key="1">
    <citation type="submission" date="2013-07" db="EMBL/GenBank/DDBJ databases">
        <authorList>
            <person name="Weinstock G."/>
            <person name="Sodergren E."/>
            <person name="Wylie T."/>
            <person name="Fulton L."/>
            <person name="Fulton R."/>
            <person name="Fronick C."/>
            <person name="O'Laughlin M."/>
            <person name="Godfrey J."/>
            <person name="Miner T."/>
            <person name="Herter B."/>
            <person name="Appelbaum E."/>
            <person name="Cordes M."/>
            <person name="Lek S."/>
            <person name="Wollam A."/>
            <person name="Pepin K.H."/>
            <person name="Palsikar V.B."/>
            <person name="Mitreva M."/>
            <person name="Wilson R.K."/>
        </authorList>
    </citation>
    <scope>NUCLEOTIDE SEQUENCE [LARGE SCALE GENOMIC DNA]</scope>
    <source>
        <strain evidence="1 2">ATCC 14940</strain>
    </source>
</reference>
<dbReference type="EMBL" id="AWSU01000060">
    <property type="protein sequence ID" value="ERI79684.1"/>
    <property type="molecule type" value="Genomic_DNA"/>
</dbReference>